<evidence type="ECO:0000256" key="7">
    <source>
        <dbReference type="ARBA" id="ARBA00037651"/>
    </source>
</evidence>
<dbReference type="InterPro" id="IPR051881">
    <property type="entry name" value="Copper_transport_ATOX1-like"/>
</dbReference>
<keyword evidence="2" id="KW-0479">Metal-binding</keyword>
<proteinExistence type="inferred from homology"/>
<organism evidence="13 14">
    <name type="scientific">Steinernema carpocapsae</name>
    <name type="common">Entomopathogenic nematode</name>
    <dbReference type="NCBI Taxonomy" id="34508"/>
    <lineage>
        <taxon>Eukaryota</taxon>
        <taxon>Metazoa</taxon>
        <taxon>Ecdysozoa</taxon>
        <taxon>Nematoda</taxon>
        <taxon>Chromadorea</taxon>
        <taxon>Rhabditida</taxon>
        <taxon>Tylenchina</taxon>
        <taxon>Panagrolaimomorpha</taxon>
        <taxon>Strongyloidoidea</taxon>
        <taxon>Steinernematidae</taxon>
        <taxon>Steinernema</taxon>
    </lineage>
</organism>
<comment type="similarity">
    <text evidence="8">Belongs to the ATX1 family.</text>
</comment>
<dbReference type="STRING" id="34508.A0A4U5N1T4"/>
<evidence type="ECO:0000256" key="1">
    <source>
        <dbReference type="ARBA" id="ARBA00022448"/>
    </source>
</evidence>
<evidence type="ECO:0000256" key="9">
    <source>
        <dbReference type="ARBA" id="ARBA00040962"/>
    </source>
</evidence>
<dbReference type="PROSITE" id="PS50846">
    <property type="entry name" value="HMA_2"/>
    <property type="match status" value="1"/>
</dbReference>
<evidence type="ECO:0000256" key="8">
    <source>
        <dbReference type="ARBA" id="ARBA00038171"/>
    </source>
</evidence>
<reference evidence="13 14" key="2">
    <citation type="journal article" date="2019" name="G3 (Bethesda)">
        <title>Hybrid Assembly of the Genome of the Entomopathogenic Nematode Steinernema carpocapsae Identifies the X-Chromosome.</title>
        <authorList>
            <person name="Serra L."/>
            <person name="Macchietto M."/>
            <person name="Macias-Munoz A."/>
            <person name="McGill C.J."/>
            <person name="Rodriguez I.M."/>
            <person name="Rodriguez B."/>
            <person name="Murad R."/>
            <person name="Mortazavi A."/>
        </authorList>
    </citation>
    <scope>NUCLEOTIDE SEQUENCE [LARGE SCALE GENOMIC DNA]</scope>
    <source>
        <strain evidence="13 14">ALL</strain>
    </source>
</reference>
<accession>A0A4U5N1T4</accession>
<keyword evidence="6" id="KW-0143">Chaperone</keyword>
<evidence type="ECO:0000256" key="11">
    <source>
        <dbReference type="ARBA" id="ARBA00046351"/>
    </source>
</evidence>
<dbReference type="AlphaFoldDB" id="A0A4U5N1T4"/>
<dbReference type="CDD" id="cd00371">
    <property type="entry name" value="HMA"/>
    <property type="match status" value="1"/>
</dbReference>
<dbReference type="SUPFAM" id="SSF55008">
    <property type="entry name" value="HMA, heavy metal-associated domain"/>
    <property type="match status" value="1"/>
</dbReference>
<evidence type="ECO:0000313" key="14">
    <source>
        <dbReference type="Proteomes" id="UP000298663"/>
    </source>
</evidence>
<feature type="domain" description="HMA" evidence="12">
    <location>
        <begin position="2"/>
        <end position="66"/>
    </location>
</feature>
<comment type="function">
    <text evidence="7">Binds and deliver cytosolic copper to the copper ATPase proteins. May be important in cellular antioxidant defense.</text>
</comment>
<keyword evidence="5" id="KW-0406">Ion transport</keyword>
<dbReference type="Proteomes" id="UP000298663">
    <property type="component" value="Unassembled WGS sequence"/>
</dbReference>
<dbReference type="Pfam" id="PF00403">
    <property type="entry name" value="HMA"/>
    <property type="match status" value="1"/>
</dbReference>
<dbReference type="PANTHER" id="PTHR46365">
    <property type="entry name" value="COPPER TRANSPORT PROTEIN ATOX1"/>
    <property type="match status" value="1"/>
</dbReference>
<dbReference type="InterPro" id="IPR036163">
    <property type="entry name" value="HMA_dom_sf"/>
</dbReference>
<dbReference type="PANTHER" id="PTHR46365:SF1">
    <property type="entry name" value="COPPER TRANSPORT PROTEIN ATOX1"/>
    <property type="match status" value="1"/>
</dbReference>
<keyword evidence="14" id="KW-1185">Reference proteome</keyword>
<gene>
    <name evidence="13" type="ORF">L596_017254</name>
</gene>
<evidence type="ECO:0000256" key="10">
    <source>
        <dbReference type="ARBA" id="ARBA00043201"/>
    </source>
</evidence>
<keyword evidence="3" id="KW-0187">Copper transport</keyword>
<dbReference type="EMBL" id="AZBU02000005">
    <property type="protein sequence ID" value="TKR76053.1"/>
    <property type="molecule type" value="Genomic_DNA"/>
</dbReference>
<dbReference type="GO" id="GO:0005829">
    <property type="term" value="C:cytosol"/>
    <property type="evidence" value="ECO:0007669"/>
    <property type="project" value="TreeGrafter"/>
</dbReference>
<dbReference type="InterPro" id="IPR006121">
    <property type="entry name" value="HMA_dom"/>
</dbReference>
<evidence type="ECO:0000256" key="3">
    <source>
        <dbReference type="ARBA" id="ARBA00022796"/>
    </source>
</evidence>
<dbReference type="GO" id="GO:0046872">
    <property type="term" value="F:metal ion binding"/>
    <property type="evidence" value="ECO:0007669"/>
    <property type="project" value="UniProtKB-KW"/>
</dbReference>
<evidence type="ECO:0000256" key="6">
    <source>
        <dbReference type="ARBA" id="ARBA00023186"/>
    </source>
</evidence>
<evidence type="ECO:0000256" key="4">
    <source>
        <dbReference type="ARBA" id="ARBA00023008"/>
    </source>
</evidence>
<comment type="subunit">
    <text evidence="11">Homodimer. Interacts with ATP7B. Interacts with ATP7A. Interacts (via dimer form) with SLC31A1 (via C-terminal domain); this interaction improves ATOX1 stability and controls intracellular Cu(I) levels.</text>
</comment>
<dbReference type="Gene3D" id="3.30.70.100">
    <property type="match status" value="1"/>
</dbReference>
<keyword evidence="4" id="KW-0186">Copper</keyword>
<dbReference type="OrthoDB" id="689350at2759"/>
<evidence type="ECO:0000259" key="12">
    <source>
        <dbReference type="PROSITE" id="PS50846"/>
    </source>
</evidence>
<evidence type="ECO:0000256" key="2">
    <source>
        <dbReference type="ARBA" id="ARBA00022723"/>
    </source>
</evidence>
<reference evidence="13 14" key="1">
    <citation type="journal article" date="2015" name="Genome Biol.">
        <title>Comparative genomics of Steinernema reveals deeply conserved gene regulatory networks.</title>
        <authorList>
            <person name="Dillman A.R."/>
            <person name="Macchietto M."/>
            <person name="Porter C.F."/>
            <person name="Rogers A."/>
            <person name="Williams B."/>
            <person name="Antoshechkin I."/>
            <person name="Lee M.M."/>
            <person name="Goodwin Z."/>
            <person name="Lu X."/>
            <person name="Lewis E.E."/>
            <person name="Goodrich-Blair H."/>
            <person name="Stock S.P."/>
            <person name="Adams B.J."/>
            <person name="Sternberg P.W."/>
            <person name="Mortazavi A."/>
        </authorList>
    </citation>
    <scope>NUCLEOTIDE SEQUENCE [LARGE SCALE GENOMIC DNA]</scope>
    <source>
        <strain evidence="13 14">ALL</strain>
    </source>
</reference>
<dbReference type="FunFam" id="3.30.70.100:FF:000008">
    <property type="entry name" value="Copper transport protein ATOX1"/>
    <property type="match status" value="1"/>
</dbReference>
<keyword evidence="1" id="KW-0813">Transport</keyword>
<name>A0A4U5N1T4_STECR</name>
<dbReference type="GO" id="GO:0006825">
    <property type="term" value="P:copper ion transport"/>
    <property type="evidence" value="ECO:0007669"/>
    <property type="project" value="UniProtKB-KW"/>
</dbReference>
<sequence>MAQTFVFEMEMTCEGCANAAKKCLGKLGDKVSKIETDVATKRVIVTTDLTKEEVLEQLKKTGKACRPVDA</sequence>
<dbReference type="GO" id="GO:0016531">
    <property type="term" value="F:copper chaperone activity"/>
    <property type="evidence" value="ECO:0007669"/>
    <property type="project" value="TreeGrafter"/>
</dbReference>
<evidence type="ECO:0000313" key="13">
    <source>
        <dbReference type="EMBL" id="TKR76053.1"/>
    </source>
</evidence>
<evidence type="ECO:0000256" key="5">
    <source>
        <dbReference type="ARBA" id="ARBA00023065"/>
    </source>
</evidence>
<protein>
    <recommendedName>
        <fullName evidence="9">Copper transport protein ATOX1</fullName>
    </recommendedName>
    <alternativeName>
        <fullName evidence="10">Metal transport protein ATX1</fullName>
    </alternativeName>
</protein>
<comment type="caution">
    <text evidence="13">The sequence shown here is derived from an EMBL/GenBank/DDBJ whole genome shotgun (WGS) entry which is preliminary data.</text>
</comment>